<evidence type="ECO:0000313" key="2">
    <source>
        <dbReference type="Proteomes" id="UP000198648"/>
    </source>
</evidence>
<dbReference type="Pfam" id="PF14356">
    <property type="entry name" value="DUF4403"/>
    <property type="match status" value="1"/>
</dbReference>
<proteinExistence type="predicted"/>
<evidence type="ECO:0008006" key="3">
    <source>
        <dbReference type="Google" id="ProtNLM"/>
    </source>
</evidence>
<dbReference type="RefSeq" id="WP_245745661.1">
    <property type="nucleotide sequence ID" value="NZ_FOEI01000007.1"/>
</dbReference>
<keyword evidence="2" id="KW-1185">Reference proteome</keyword>
<reference evidence="1 2" key="1">
    <citation type="submission" date="2016-10" db="EMBL/GenBank/DDBJ databases">
        <authorList>
            <person name="de Groot N.N."/>
        </authorList>
    </citation>
    <scope>NUCLEOTIDE SEQUENCE [LARGE SCALE GENOMIC DNA]</scope>
    <source>
        <strain evidence="1 2">DSM 27078</strain>
    </source>
</reference>
<dbReference type="EMBL" id="FOEI01000007">
    <property type="protein sequence ID" value="SEQ14219.1"/>
    <property type="molecule type" value="Genomic_DNA"/>
</dbReference>
<accession>A0A1H9DLC5</accession>
<dbReference type="AlphaFoldDB" id="A0A1H9DLC5"/>
<dbReference type="PROSITE" id="PS51257">
    <property type="entry name" value="PROKAR_LIPOPROTEIN"/>
    <property type="match status" value="1"/>
</dbReference>
<evidence type="ECO:0000313" key="1">
    <source>
        <dbReference type="EMBL" id="SEQ14219.1"/>
    </source>
</evidence>
<gene>
    <name evidence="1" type="ORF">SAMN05444005_107105</name>
</gene>
<protein>
    <recommendedName>
        <fullName evidence="3">DUF4403 family protein</fullName>
    </recommendedName>
</protein>
<dbReference type="STRING" id="1299341.SAMN05444005_107105"/>
<dbReference type="Proteomes" id="UP000198648">
    <property type="component" value="Unassembled WGS sequence"/>
</dbReference>
<dbReference type="InterPro" id="IPR025515">
    <property type="entry name" value="DUF4403"/>
</dbReference>
<name>A0A1H9DLC5_9FLAO</name>
<sequence length="475" mass="53353">MPDYTKRNSTHHMNSKIKILLFGILNISLFSCSTTKKIEALKPEPSTGAEIVYSNKTSLISMPMEVSVKEIEHQVNKNLKGLIYNDSILNDDKTEMKIWKTNDIKLVEKNGEIISVIPLKIWAKFKYGTEFLGLNDTREINLNGTITLNSKANFANWKLNTTSKIEDFEWSESPSILVAGKNVPITYIINPTLSIFKGKVAKMIDEAINKSCDFKEQVYGVLETMSTPFLASETYETWFKMVPTELYSTNAVLKNAKVTMNLGLKCQMQTMVGQKPKTGFDKSKLISKAVGIIPSDFNASIAAVSSYESASRIMTKNFMGQEFGSGKRKITVQKVDIWHKEGKMIIALDMLGSVNGTIYLAGVPKYNSETKEIYFDDLDYVLNTKGILTRTANWLLQGVILNKIKENCKYSIKPNLDEGKKNMLPYLTNYSPMKGVFVNGKLNDFVFEKIEMNNDGIVAFITSSGNMKITIDGMD</sequence>
<organism evidence="1 2">
    <name type="scientific">Flavobacterium urocaniciphilum</name>
    <dbReference type="NCBI Taxonomy" id="1299341"/>
    <lineage>
        <taxon>Bacteria</taxon>
        <taxon>Pseudomonadati</taxon>
        <taxon>Bacteroidota</taxon>
        <taxon>Flavobacteriia</taxon>
        <taxon>Flavobacteriales</taxon>
        <taxon>Flavobacteriaceae</taxon>
        <taxon>Flavobacterium</taxon>
    </lineage>
</organism>